<evidence type="ECO:0000256" key="10">
    <source>
        <dbReference type="SAM" id="MobiDB-lite"/>
    </source>
</evidence>
<organism evidence="14 15">
    <name type="scientific">Anopheles culicifacies</name>
    <dbReference type="NCBI Taxonomy" id="139723"/>
    <lineage>
        <taxon>Eukaryota</taxon>
        <taxon>Metazoa</taxon>
        <taxon>Ecdysozoa</taxon>
        <taxon>Arthropoda</taxon>
        <taxon>Hexapoda</taxon>
        <taxon>Insecta</taxon>
        <taxon>Pterygota</taxon>
        <taxon>Neoptera</taxon>
        <taxon>Endopterygota</taxon>
        <taxon>Diptera</taxon>
        <taxon>Nematocera</taxon>
        <taxon>Culicoidea</taxon>
        <taxon>Culicidae</taxon>
        <taxon>Anophelinae</taxon>
        <taxon>Anopheles</taxon>
        <taxon>culicifacies species complex</taxon>
    </lineage>
</organism>
<feature type="compositionally biased region" description="Low complexity" evidence="10">
    <location>
        <begin position="155"/>
        <end position="167"/>
    </location>
</feature>
<dbReference type="InterPro" id="IPR027417">
    <property type="entry name" value="P-loop_NTPase"/>
</dbReference>
<dbReference type="STRING" id="139723.A0A182LT76"/>
<feature type="region of interest" description="Disordered" evidence="10">
    <location>
        <begin position="1"/>
        <end position="51"/>
    </location>
</feature>
<feature type="region of interest" description="Disordered" evidence="10">
    <location>
        <begin position="132"/>
        <end position="194"/>
    </location>
</feature>
<evidence type="ECO:0000256" key="2">
    <source>
        <dbReference type="ARBA" id="ARBA00011003"/>
    </source>
</evidence>
<keyword evidence="8" id="KW-0539">Nucleus</keyword>
<dbReference type="InterPro" id="IPR057573">
    <property type="entry name" value="NOL9_N"/>
</dbReference>
<feature type="compositionally biased region" description="Acidic residues" evidence="10">
    <location>
        <begin position="168"/>
        <end position="187"/>
    </location>
</feature>
<evidence type="ECO:0000256" key="4">
    <source>
        <dbReference type="ARBA" id="ARBA00022679"/>
    </source>
</evidence>
<dbReference type="Gene3D" id="3.40.50.300">
    <property type="entry name" value="P-loop containing nucleotide triphosphate hydrolases"/>
    <property type="match status" value="1"/>
</dbReference>
<evidence type="ECO:0000256" key="6">
    <source>
        <dbReference type="ARBA" id="ARBA00022777"/>
    </source>
</evidence>
<feature type="domain" description="NOL9 C-terminal" evidence="13">
    <location>
        <begin position="719"/>
        <end position="809"/>
    </location>
</feature>
<reference evidence="14" key="2">
    <citation type="submission" date="2020-05" db="UniProtKB">
        <authorList>
            <consortium name="EnsemblMetazoa"/>
        </authorList>
    </citation>
    <scope>IDENTIFICATION</scope>
    <source>
        <strain evidence="14">A-37</strain>
    </source>
</reference>
<dbReference type="EnsemblMetazoa" id="ACUA001353-RA">
    <property type="protein sequence ID" value="ACUA001353-PA"/>
    <property type="gene ID" value="ACUA001353"/>
</dbReference>
<dbReference type="PANTHER" id="PTHR12755:SF3">
    <property type="entry name" value="POLYNUCLEOTIDE 5'-HYDROXYL-KINASE NOL9"/>
    <property type="match status" value="1"/>
</dbReference>
<evidence type="ECO:0000256" key="9">
    <source>
        <dbReference type="ARBA" id="ARBA00071212"/>
    </source>
</evidence>
<evidence type="ECO:0000313" key="14">
    <source>
        <dbReference type="EnsemblMetazoa" id="ACUA001353-PA"/>
    </source>
</evidence>
<feature type="domain" description="NOL9 N-terminal" evidence="12">
    <location>
        <begin position="314"/>
        <end position="464"/>
    </location>
</feature>
<accession>A0A182LT76</accession>
<evidence type="ECO:0000313" key="15">
    <source>
        <dbReference type="Proteomes" id="UP000075883"/>
    </source>
</evidence>
<dbReference type="Pfam" id="PF16575">
    <property type="entry name" value="CLP1_P"/>
    <property type="match status" value="1"/>
</dbReference>
<dbReference type="GO" id="GO:0005524">
    <property type="term" value="F:ATP binding"/>
    <property type="evidence" value="ECO:0007669"/>
    <property type="project" value="UniProtKB-KW"/>
</dbReference>
<dbReference type="GO" id="GO:0000448">
    <property type="term" value="P:cleavage in ITS2 between 5.8S rRNA and LSU-rRNA of tricistronic rRNA transcript (SSU-rRNA, 5.8S rRNA, LSU-rRNA)"/>
    <property type="evidence" value="ECO:0007669"/>
    <property type="project" value="TreeGrafter"/>
</dbReference>
<comment type="similarity">
    <text evidence="2">Belongs to the Clp1 family. NOL9/GRC3 subfamily.</text>
</comment>
<keyword evidence="4" id="KW-0808">Transferase</keyword>
<keyword evidence="15" id="KW-1185">Reference proteome</keyword>
<keyword evidence="5" id="KW-0547">Nucleotide-binding</keyword>
<dbReference type="Pfam" id="PF25467">
    <property type="entry name" value="NOL9_C"/>
    <property type="match status" value="1"/>
</dbReference>
<dbReference type="VEuPathDB" id="VectorBase:ACUA001353"/>
<protein>
    <recommendedName>
        <fullName evidence="9">Polynucleotide 5'-hydroxyl-kinase NOL9</fullName>
    </recommendedName>
</protein>
<evidence type="ECO:0000256" key="1">
    <source>
        <dbReference type="ARBA" id="ARBA00004604"/>
    </source>
</evidence>
<sequence>MRAARSSPQIIFKMGKQKQLKKNDRSANEQTNSYLLDAATNKRAKKRGHQYSTNVVHIENDKDVPSAKRAKKAITKTNASGWIVEPGECHPSKEGTSEKILPESGCSVKKTVHSTKSPKLETVAFKRKCPEIDDFDSDDWSSEDDVDYEDDDSFDSSLYSPYNGSFGEEYDEESDSFDDYDYDDDYVSFDSGSSSESDYMKYIYGQKQYDSNSDEDFVIDNDDSTIRLPLGSVVMHDLSDDAIEFDEYCSTAQIIELPADSGPTEVDKSDETEQTRNAVDEKEVDEKEVDEVESEDSGLAVTSAPHIATFAGCTFYNAVDLRMSLVVLKAPIYMYGHLSVQVLCGKIEMLGYTLDTTEKRIVYASGGYNAINLTPVASECKVALGNIYKKLKPHFIASDIDELEKQFDPAKGVLLLLRADTFSASDTVPLVCKLLPDFNLFPTSRTLDQRSPFGTMEIWLEIALRLPDAKDVPLFQPNPAWDTVQLKPDSRLMVVGGKGSGKSTLCQYLINRHIKHFGRILLVDLDIGQPLLFLPETISASVVKEPILGVGCFANVQPLKCQLFGSLNVVSSPLLYVQNVRSLVQYCAENPELKGIPWIINTMGYVVGFGEELTNAIVRLVQPTDLVQLTYPKLPKKSSPFNKMQNYASQLTSKQVNEFKFNILYEEVKLQPDPVEYCFHSFDVMYDACSASFFPPKRRTLSIMAQLVKILGDTAESFADVKPHVANVNDLQVLITRDEHRPSKEMLLPTLNATLAYLCEKAENGQYNCFGAGIVRSVDDKENVYLLHSLSPEQLAKTNVLALCNTSLPSQVYLQPSPNIQGTIPYLQNMSNTNQ</sequence>
<feature type="region of interest" description="Disordered" evidence="10">
    <location>
        <begin position="260"/>
        <end position="296"/>
    </location>
</feature>
<dbReference type="Proteomes" id="UP000075883">
    <property type="component" value="Unassembled WGS sequence"/>
</dbReference>
<feature type="compositionally biased region" description="Basic and acidic residues" evidence="10">
    <location>
        <begin position="265"/>
        <end position="285"/>
    </location>
</feature>
<dbReference type="Pfam" id="PF24419">
    <property type="entry name" value="Cupin_NOL9"/>
    <property type="match status" value="1"/>
</dbReference>
<evidence type="ECO:0000256" key="5">
    <source>
        <dbReference type="ARBA" id="ARBA00022741"/>
    </source>
</evidence>
<feature type="compositionally biased region" description="Acidic residues" evidence="10">
    <location>
        <begin position="132"/>
        <end position="154"/>
    </location>
</feature>
<evidence type="ECO:0000259" key="11">
    <source>
        <dbReference type="Pfam" id="PF16575"/>
    </source>
</evidence>
<keyword evidence="6" id="KW-0418">Kinase</keyword>
<dbReference type="InterPro" id="IPR057570">
    <property type="entry name" value="NOL9_C"/>
</dbReference>
<name>A0A182LT76_9DIPT</name>
<dbReference type="GO" id="GO:0051731">
    <property type="term" value="F:polynucleotide 5'-hydroxyl-kinase activity"/>
    <property type="evidence" value="ECO:0007669"/>
    <property type="project" value="InterPro"/>
</dbReference>
<evidence type="ECO:0000256" key="3">
    <source>
        <dbReference type="ARBA" id="ARBA00022552"/>
    </source>
</evidence>
<proteinExistence type="inferred from homology"/>
<dbReference type="InterPro" id="IPR032319">
    <property type="entry name" value="CLP1_P"/>
</dbReference>
<dbReference type="GO" id="GO:0005730">
    <property type="term" value="C:nucleolus"/>
    <property type="evidence" value="ECO:0007669"/>
    <property type="project" value="UniProtKB-SubCell"/>
</dbReference>
<keyword evidence="7" id="KW-0067">ATP-binding</keyword>
<dbReference type="PANTHER" id="PTHR12755">
    <property type="entry name" value="CLEAVAGE/POLYADENYLATION FACTOR IA SUBUNIT CLP1P"/>
    <property type="match status" value="1"/>
</dbReference>
<dbReference type="SUPFAM" id="SSF52540">
    <property type="entry name" value="P-loop containing nucleoside triphosphate hydrolases"/>
    <property type="match status" value="1"/>
</dbReference>
<keyword evidence="3" id="KW-0698">rRNA processing</keyword>
<comment type="subcellular location">
    <subcellularLocation>
        <location evidence="1">Nucleus</location>
        <location evidence="1">Nucleolus</location>
    </subcellularLocation>
</comment>
<dbReference type="AlphaFoldDB" id="A0A182LT76"/>
<evidence type="ECO:0000259" key="12">
    <source>
        <dbReference type="Pfam" id="PF24419"/>
    </source>
</evidence>
<feature type="compositionally biased region" description="Acidic residues" evidence="10">
    <location>
        <begin position="286"/>
        <end position="296"/>
    </location>
</feature>
<dbReference type="EMBL" id="AXCM01000258">
    <property type="status" value="NOT_ANNOTATED_CDS"/>
    <property type="molecule type" value="Genomic_DNA"/>
</dbReference>
<evidence type="ECO:0000256" key="8">
    <source>
        <dbReference type="ARBA" id="ARBA00023242"/>
    </source>
</evidence>
<dbReference type="InterPro" id="IPR045116">
    <property type="entry name" value="Clp1/Grc3"/>
</dbReference>
<reference evidence="15" key="1">
    <citation type="submission" date="2013-09" db="EMBL/GenBank/DDBJ databases">
        <title>The Genome Sequence of Anopheles culicifacies species A.</title>
        <authorList>
            <consortium name="The Broad Institute Genomics Platform"/>
            <person name="Neafsey D.E."/>
            <person name="Besansky N."/>
            <person name="Howell P."/>
            <person name="Walton C."/>
            <person name="Young S.K."/>
            <person name="Zeng Q."/>
            <person name="Gargeya S."/>
            <person name="Fitzgerald M."/>
            <person name="Haas B."/>
            <person name="Abouelleil A."/>
            <person name="Allen A.W."/>
            <person name="Alvarado L."/>
            <person name="Arachchi H.M."/>
            <person name="Berlin A.M."/>
            <person name="Chapman S.B."/>
            <person name="Gainer-Dewar J."/>
            <person name="Goldberg J."/>
            <person name="Griggs A."/>
            <person name="Gujja S."/>
            <person name="Hansen M."/>
            <person name="Howarth C."/>
            <person name="Imamovic A."/>
            <person name="Ireland A."/>
            <person name="Larimer J."/>
            <person name="McCowan C."/>
            <person name="Murphy C."/>
            <person name="Pearson M."/>
            <person name="Poon T.W."/>
            <person name="Priest M."/>
            <person name="Roberts A."/>
            <person name="Saif S."/>
            <person name="Shea T."/>
            <person name="Sisk P."/>
            <person name="Sykes S."/>
            <person name="Wortman J."/>
            <person name="Nusbaum C."/>
            <person name="Birren B."/>
        </authorList>
    </citation>
    <scope>NUCLEOTIDE SEQUENCE [LARGE SCALE GENOMIC DNA]</scope>
    <source>
        <strain evidence="15">A-37</strain>
    </source>
</reference>
<evidence type="ECO:0000259" key="13">
    <source>
        <dbReference type="Pfam" id="PF25467"/>
    </source>
</evidence>
<feature type="domain" description="Clp1 P-loop" evidence="11">
    <location>
        <begin position="496"/>
        <end position="635"/>
    </location>
</feature>
<evidence type="ECO:0000256" key="7">
    <source>
        <dbReference type="ARBA" id="ARBA00022840"/>
    </source>
</evidence>